<evidence type="ECO:0000256" key="4">
    <source>
        <dbReference type="ARBA" id="ARBA00023163"/>
    </source>
</evidence>
<dbReference type="PANTHER" id="PTHR30204">
    <property type="entry name" value="REDOX-CYCLING DRUG-SENSING TRANSCRIPTIONAL ACTIVATOR SOXR"/>
    <property type="match status" value="1"/>
</dbReference>
<protein>
    <submittedName>
        <fullName evidence="6">Transcriptional regulator MerR family</fullName>
    </submittedName>
</protein>
<reference evidence="6 7" key="2">
    <citation type="journal article" date="2012" name="PLoS ONE">
        <title>An ancient pathway combining carbon dioxide fixation with the generation and utilization of a sodium ion gradient for ATP synthesis.</title>
        <authorList>
            <person name="Poehlein A."/>
            <person name="Schmidt S."/>
            <person name="Kaster A.K."/>
            <person name="Goenrich M."/>
            <person name="Vollmers J."/>
            <person name="Thurmer A."/>
            <person name="Bertsch J."/>
            <person name="Schuchmann K."/>
            <person name="Voigt B."/>
            <person name="Hecker M."/>
            <person name="Daniel R."/>
            <person name="Thauer R.K."/>
            <person name="Gottschalk G."/>
            <person name="Muller V."/>
        </authorList>
    </citation>
    <scope>NUCLEOTIDE SEQUENCE [LARGE SCALE GENOMIC DNA]</scope>
    <source>
        <strain evidence="7">ATCC 29683 / DSM 1030 / JCM 2381 / KCTC 1655 / WB1</strain>
    </source>
</reference>
<sequence length="239" mass="27562">MKNKINDSKKKIPMRELEKLTSMNRSTINYYIKEGLLPAPQKSAKNMAYYDETFVEKLKLIEIMKKEHYSLAQIKKLINSESGTINDFCFQILESVNKLLPYGVDENLVTKKQLCDIGLTETLINELIELNIIVSENTDNTLFPAYSLTVCQFIKYFTDVGIPLSIVEEIINKLKELAYLEKDAFIDYIRNPMIDNHLSPEKQKTEIDQCILSINALLPILHLQFLILPTRNLLKSTPD</sequence>
<evidence type="ECO:0000313" key="6">
    <source>
        <dbReference type="EMBL" id="AFA49989.1"/>
    </source>
</evidence>
<keyword evidence="3" id="KW-0238">DNA-binding</keyword>
<dbReference type="KEGG" id="awo:Awo_c32610"/>
<dbReference type="SUPFAM" id="SSF46955">
    <property type="entry name" value="Putative DNA-binding domain"/>
    <property type="match status" value="1"/>
</dbReference>
<gene>
    <name evidence="6" type="ordered locus">Awo_c32610</name>
</gene>
<feature type="domain" description="HTH merR-type" evidence="5">
    <location>
        <begin position="11"/>
        <end position="80"/>
    </location>
</feature>
<keyword evidence="7" id="KW-1185">Reference proteome</keyword>
<dbReference type="EMBL" id="CP002987">
    <property type="protein sequence ID" value="AFA49989.1"/>
    <property type="molecule type" value="Genomic_DNA"/>
</dbReference>
<keyword evidence="2" id="KW-0805">Transcription regulation</keyword>
<evidence type="ECO:0000256" key="3">
    <source>
        <dbReference type="ARBA" id="ARBA00023125"/>
    </source>
</evidence>
<dbReference type="AlphaFoldDB" id="H6LK69"/>
<dbReference type="GO" id="GO:0003700">
    <property type="term" value="F:DNA-binding transcription factor activity"/>
    <property type="evidence" value="ECO:0007669"/>
    <property type="project" value="InterPro"/>
</dbReference>
<dbReference type="OrthoDB" id="9773308at2"/>
<evidence type="ECO:0000256" key="1">
    <source>
        <dbReference type="ARBA" id="ARBA00022491"/>
    </source>
</evidence>
<dbReference type="PANTHER" id="PTHR30204:SF69">
    <property type="entry name" value="MERR-FAMILY TRANSCRIPTIONAL REGULATOR"/>
    <property type="match status" value="1"/>
</dbReference>
<dbReference type="Gene3D" id="1.10.1660.10">
    <property type="match status" value="1"/>
</dbReference>
<evidence type="ECO:0000313" key="7">
    <source>
        <dbReference type="Proteomes" id="UP000007177"/>
    </source>
</evidence>
<dbReference type="SMART" id="SM00422">
    <property type="entry name" value="HTH_MERR"/>
    <property type="match status" value="1"/>
</dbReference>
<evidence type="ECO:0000259" key="5">
    <source>
        <dbReference type="PROSITE" id="PS50937"/>
    </source>
</evidence>
<evidence type="ECO:0000256" key="2">
    <source>
        <dbReference type="ARBA" id="ARBA00023015"/>
    </source>
</evidence>
<keyword evidence="1" id="KW-0678">Repressor</keyword>
<dbReference type="Pfam" id="PF13411">
    <property type="entry name" value="MerR_1"/>
    <property type="match status" value="1"/>
</dbReference>
<organism evidence="6 7">
    <name type="scientific">Acetobacterium woodii (strain ATCC 29683 / DSM 1030 / JCM 2381 / KCTC 1655 / WB1)</name>
    <dbReference type="NCBI Taxonomy" id="931626"/>
    <lineage>
        <taxon>Bacteria</taxon>
        <taxon>Bacillati</taxon>
        <taxon>Bacillota</taxon>
        <taxon>Clostridia</taxon>
        <taxon>Eubacteriales</taxon>
        <taxon>Eubacteriaceae</taxon>
        <taxon>Acetobacterium</taxon>
    </lineage>
</organism>
<dbReference type="HOGENOM" id="CLU_1159119_0_0_9"/>
<name>H6LK69_ACEWD</name>
<dbReference type="InterPro" id="IPR047057">
    <property type="entry name" value="MerR_fam"/>
</dbReference>
<dbReference type="STRING" id="931626.Awo_c32610"/>
<dbReference type="GO" id="GO:0003677">
    <property type="term" value="F:DNA binding"/>
    <property type="evidence" value="ECO:0007669"/>
    <property type="project" value="UniProtKB-KW"/>
</dbReference>
<dbReference type="PROSITE" id="PS50937">
    <property type="entry name" value="HTH_MERR_2"/>
    <property type="match status" value="1"/>
</dbReference>
<dbReference type="Proteomes" id="UP000007177">
    <property type="component" value="Chromosome"/>
</dbReference>
<accession>H6LK69</accession>
<dbReference type="RefSeq" id="WP_014357585.1">
    <property type="nucleotide sequence ID" value="NC_016894.1"/>
</dbReference>
<dbReference type="InterPro" id="IPR009061">
    <property type="entry name" value="DNA-bd_dom_put_sf"/>
</dbReference>
<reference evidence="7" key="1">
    <citation type="submission" date="2011-07" db="EMBL/GenBank/DDBJ databases">
        <title>Complete genome sequence of Acetobacterium woodii.</title>
        <authorList>
            <person name="Poehlein A."/>
            <person name="Schmidt S."/>
            <person name="Kaster A.-K."/>
            <person name="Goenrich M."/>
            <person name="Vollmers J."/>
            <person name="Thuermer A."/>
            <person name="Gottschalk G."/>
            <person name="Thauer R.K."/>
            <person name="Daniel R."/>
            <person name="Mueller V."/>
        </authorList>
    </citation>
    <scope>NUCLEOTIDE SEQUENCE [LARGE SCALE GENOMIC DNA]</scope>
    <source>
        <strain evidence="7">ATCC 29683 / DSM 1030 / JCM 2381 / KCTC 1655 / WB1</strain>
    </source>
</reference>
<dbReference type="eggNOG" id="COG0789">
    <property type="taxonomic scope" value="Bacteria"/>
</dbReference>
<keyword evidence="4" id="KW-0804">Transcription</keyword>
<dbReference type="InterPro" id="IPR000551">
    <property type="entry name" value="MerR-type_HTH_dom"/>
</dbReference>
<proteinExistence type="predicted"/>